<evidence type="ECO:0000313" key="18">
    <source>
        <dbReference type="Proteomes" id="UP000594454"/>
    </source>
</evidence>
<evidence type="ECO:0000313" key="17">
    <source>
        <dbReference type="EMBL" id="CAD7087965.1"/>
    </source>
</evidence>
<evidence type="ECO:0000256" key="10">
    <source>
        <dbReference type="ARBA" id="ARBA00023170"/>
    </source>
</evidence>
<dbReference type="PANTHER" id="PTHR23220:SF133">
    <property type="entry name" value="INTEGRIN ALPHA-PS2"/>
    <property type="match status" value="1"/>
</dbReference>
<dbReference type="SUPFAM" id="SSF69179">
    <property type="entry name" value="Integrin domains"/>
    <property type="match status" value="3"/>
</dbReference>
<dbReference type="OrthoDB" id="5317514at2759"/>
<evidence type="ECO:0000256" key="6">
    <source>
        <dbReference type="ARBA" id="ARBA00022889"/>
    </source>
</evidence>
<dbReference type="PROSITE" id="PS51470">
    <property type="entry name" value="FG_GAP"/>
    <property type="match status" value="4"/>
</dbReference>
<dbReference type="InterPro" id="IPR028994">
    <property type="entry name" value="Integrin_alpha_N"/>
</dbReference>
<evidence type="ECO:0000259" key="14">
    <source>
        <dbReference type="Pfam" id="PF08441"/>
    </source>
</evidence>
<feature type="chain" id="PRO_5031595722" evidence="13">
    <location>
        <begin position="24"/>
        <end position="1016"/>
    </location>
</feature>
<keyword evidence="18" id="KW-1185">Reference proteome</keyword>
<feature type="domain" description="Integrin alpha second immunoglobulin-like" evidence="15">
    <location>
        <begin position="605"/>
        <end position="737"/>
    </location>
</feature>
<evidence type="ECO:0000256" key="2">
    <source>
        <dbReference type="ARBA" id="ARBA00008054"/>
    </source>
</evidence>
<reference evidence="17 18" key="1">
    <citation type="submission" date="2020-11" db="EMBL/GenBank/DDBJ databases">
        <authorList>
            <person name="Wallbank WR R."/>
            <person name="Pardo Diaz C."/>
            <person name="Kozak K."/>
            <person name="Martin S."/>
            <person name="Jiggins C."/>
            <person name="Moest M."/>
            <person name="Warren A I."/>
            <person name="Generalovic N T."/>
            <person name="Byers J.R.P. K."/>
            <person name="Montejo-Kovacevich G."/>
            <person name="Yen C E."/>
        </authorList>
    </citation>
    <scope>NUCLEOTIDE SEQUENCE [LARGE SCALE GENOMIC DNA]</scope>
</reference>
<dbReference type="Proteomes" id="UP000594454">
    <property type="component" value="Chromosome 4"/>
</dbReference>
<evidence type="ECO:0000256" key="13">
    <source>
        <dbReference type="RuleBase" id="RU003762"/>
    </source>
</evidence>
<dbReference type="InterPro" id="IPR048285">
    <property type="entry name" value="Integrin_alpha_Ig-like_2"/>
</dbReference>
<dbReference type="InterPro" id="IPR048286">
    <property type="entry name" value="Integrin_alpha_Ig-like_3"/>
</dbReference>
<organism evidence="17 18">
    <name type="scientific">Hermetia illucens</name>
    <name type="common">Black soldier fly</name>
    <dbReference type="NCBI Taxonomy" id="343691"/>
    <lineage>
        <taxon>Eukaryota</taxon>
        <taxon>Metazoa</taxon>
        <taxon>Ecdysozoa</taxon>
        <taxon>Arthropoda</taxon>
        <taxon>Hexapoda</taxon>
        <taxon>Insecta</taxon>
        <taxon>Pterygota</taxon>
        <taxon>Neoptera</taxon>
        <taxon>Endopterygota</taxon>
        <taxon>Diptera</taxon>
        <taxon>Brachycera</taxon>
        <taxon>Stratiomyomorpha</taxon>
        <taxon>Stratiomyidae</taxon>
        <taxon>Hermetiinae</taxon>
        <taxon>Hermetia</taxon>
    </lineage>
</organism>
<evidence type="ECO:0000256" key="7">
    <source>
        <dbReference type="ARBA" id="ARBA00022989"/>
    </source>
</evidence>
<feature type="transmembrane region" description="Helical" evidence="13">
    <location>
        <begin position="969"/>
        <end position="993"/>
    </location>
</feature>
<dbReference type="InterPro" id="IPR013649">
    <property type="entry name" value="Integrin_alpha_Ig-like_1"/>
</dbReference>
<protein>
    <submittedName>
        <fullName evidence="17">Uncharacterized protein</fullName>
    </submittedName>
</protein>
<dbReference type="InParanoid" id="A0A7R8YX19"/>
<gene>
    <name evidence="17" type="ORF">HERILL_LOCUS10637</name>
</gene>
<dbReference type="Pfam" id="PF01839">
    <property type="entry name" value="FG-GAP"/>
    <property type="match status" value="3"/>
</dbReference>
<evidence type="ECO:0000256" key="5">
    <source>
        <dbReference type="ARBA" id="ARBA00022737"/>
    </source>
</evidence>
<dbReference type="Gene3D" id="2.130.10.130">
    <property type="entry name" value="Integrin alpha, N-terminal"/>
    <property type="match status" value="1"/>
</dbReference>
<dbReference type="SMART" id="SM00191">
    <property type="entry name" value="Int_alpha"/>
    <property type="match status" value="4"/>
</dbReference>
<dbReference type="InterPro" id="IPR013519">
    <property type="entry name" value="Int_alpha_beta-p"/>
</dbReference>
<keyword evidence="7 13" id="KW-1133">Transmembrane helix</keyword>
<feature type="repeat" description="FG-GAP" evidence="12">
    <location>
        <begin position="28"/>
        <end position="89"/>
    </location>
</feature>
<dbReference type="GO" id="GO:0009897">
    <property type="term" value="C:external side of plasma membrane"/>
    <property type="evidence" value="ECO:0007669"/>
    <property type="project" value="TreeGrafter"/>
</dbReference>
<keyword evidence="8 13" id="KW-0401">Integrin</keyword>
<dbReference type="InterPro" id="IPR013517">
    <property type="entry name" value="FG-GAP"/>
</dbReference>
<keyword evidence="10 13" id="KW-0675">Receptor</keyword>
<dbReference type="GO" id="GO:0008305">
    <property type="term" value="C:integrin complex"/>
    <property type="evidence" value="ECO:0007669"/>
    <property type="project" value="InterPro"/>
</dbReference>
<dbReference type="GO" id="GO:0048513">
    <property type="term" value="P:animal organ development"/>
    <property type="evidence" value="ECO:0007669"/>
    <property type="project" value="UniProtKB-ARBA"/>
</dbReference>
<evidence type="ECO:0000259" key="16">
    <source>
        <dbReference type="Pfam" id="PF20806"/>
    </source>
</evidence>
<dbReference type="AlphaFoldDB" id="A0A7R8YX19"/>
<dbReference type="EMBL" id="LR899012">
    <property type="protein sequence ID" value="CAD7087965.1"/>
    <property type="molecule type" value="Genomic_DNA"/>
</dbReference>
<dbReference type="PRINTS" id="PR01185">
    <property type="entry name" value="INTEGRINA"/>
</dbReference>
<dbReference type="Pfam" id="PF20805">
    <property type="entry name" value="Integrin_A_Ig_2"/>
    <property type="match status" value="1"/>
</dbReference>
<feature type="repeat" description="FG-GAP" evidence="12">
    <location>
        <begin position="402"/>
        <end position="465"/>
    </location>
</feature>
<comment type="similarity">
    <text evidence="2 13">Belongs to the integrin alpha chain family.</text>
</comment>
<sequence length="1016" mass="114215">MNPSREWLFLIFGWFQYVNISNGFNIDKDIYTVHHGPKNTMFGYSVALHIANNQSWAIVGAPAGNLPKNRNRTEGAVYRCNVDEPTCERIDVNVNHISRKQPISYKTTDSWFGARVESLGKEKPIVICAPRLVHRSSDLEIPIGSCILLNHLNSSELTVMNPCETSPKRELAVEDQYCQAGFSTTFSREKDREYLYIGSPSHAVYPRSSYIYPIDLKTYRERTGMRTTVIEKTFSSYFQYSIAALKFGLHGVLAASLPRGARYLGEVIIFNAAGGVVKRISGAQLGAYFGYALCSVDVNGDSNDDLIVSAPMYAQMDSGTFDTGRIYVFIQNRQKSDFFKPIIIDGMKSSGRFGMSLASLGDIDLDGYEDFAVGAPYDGVNNRGAIYIYRGSVVGPSLKYSQVLYAEDFPEPFSSTFGFSLASGIDADGNGYPDLIVGAYESDTVVILKARPVILINASLSFEINPKIISLDERLCKENGTEVACVTQNSCFSFTGERLPLEIDIVGVLMLDGEMKGEKRMFFSGSKDYSRTFIKHLVFRKRSCISYSIYINPQLVDKLSPLMAEMVYQLQEDRDKGMKKSTITPIVNPESEQTIRDEMRIMTNCGSDEVCVPDLQLTLSTEDSHTLGFSDRVKVNVSVSNQGEDAYESRFFMTFKNKLYFRKIESTSSSAVTCSTVSRGDDTTIKCDIGNPLLAKKFVNFNIILTPSGIFDNVPEYRFYCEVNSTNTEDMATKSDNIIVKSIKIEVKASLTIIGNVHDNDILYDVSEFLPTQFAKQESELGPEVIQRYNFRNEGPAPILKANVYIVWPYKTFAGDYVLYLLDPPTSTENVQCSKVEYNELNINVKQRLFHQEFGTTLNISFSEDLGATIVPENKQLEELLSCENFYCMVLNCTINSLERNEDAFLIIRSRLVAYTVNRLVPRFPAMLSNRVAAIITKRPYFESPADPVYSYEIQYMVTPVKEVKIHLVPLWIIVISSAFGSLIFLALVYSLCKCGFFERKKIPISDEVNLIKEED</sequence>
<feature type="domain" description="Integrin alpha third immunoglobulin-like" evidence="16">
    <location>
        <begin position="752"/>
        <end position="917"/>
    </location>
</feature>
<evidence type="ECO:0000256" key="1">
    <source>
        <dbReference type="ARBA" id="ARBA00004479"/>
    </source>
</evidence>
<dbReference type="GO" id="GO:0007160">
    <property type="term" value="P:cell-matrix adhesion"/>
    <property type="evidence" value="ECO:0007669"/>
    <property type="project" value="TreeGrafter"/>
</dbReference>
<dbReference type="Gene3D" id="2.60.40.1530">
    <property type="entry name" value="ntegrin, alpha v. Chain A, domain 4"/>
    <property type="match status" value="1"/>
</dbReference>
<feature type="signal peptide" evidence="13">
    <location>
        <begin position="1"/>
        <end position="23"/>
    </location>
</feature>
<evidence type="ECO:0000256" key="4">
    <source>
        <dbReference type="ARBA" id="ARBA00022729"/>
    </source>
</evidence>
<dbReference type="InterPro" id="IPR000413">
    <property type="entry name" value="Integrin_alpha"/>
</dbReference>
<evidence type="ECO:0000256" key="12">
    <source>
        <dbReference type="PROSITE-ProRule" id="PRU00803"/>
    </source>
</evidence>
<proteinExistence type="inferred from homology"/>
<feature type="repeat" description="FG-GAP" evidence="12">
    <location>
        <begin position="275"/>
        <end position="338"/>
    </location>
</feature>
<keyword evidence="4 13" id="KW-0732">Signal</keyword>
<keyword evidence="3 13" id="KW-0812">Transmembrane</keyword>
<accession>A0A7R8YX19</accession>
<dbReference type="InterPro" id="IPR032695">
    <property type="entry name" value="Integrin_dom_sf"/>
</dbReference>
<name>A0A7R8YX19_HERIL</name>
<feature type="domain" description="Integrin alpha first immunoglubulin-like" evidence="14">
    <location>
        <begin position="450"/>
        <end position="603"/>
    </location>
</feature>
<comment type="subcellular location">
    <subcellularLocation>
        <location evidence="1 13">Membrane</location>
        <topology evidence="1 13">Single-pass type I membrane protein</topology>
    </subcellularLocation>
</comment>
<dbReference type="Pfam" id="PF20806">
    <property type="entry name" value="Integrin_A_Ig_3"/>
    <property type="match status" value="1"/>
</dbReference>
<dbReference type="GO" id="GO:0005178">
    <property type="term" value="F:integrin binding"/>
    <property type="evidence" value="ECO:0007669"/>
    <property type="project" value="TreeGrafter"/>
</dbReference>
<dbReference type="PANTHER" id="PTHR23220">
    <property type="entry name" value="INTEGRIN ALPHA"/>
    <property type="match status" value="1"/>
</dbReference>
<keyword evidence="6 13" id="KW-0130">Cell adhesion</keyword>
<dbReference type="Gene3D" id="2.60.40.1510">
    <property type="entry name" value="ntegrin, alpha v. Chain A, domain 3"/>
    <property type="match status" value="1"/>
</dbReference>
<dbReference type="GO" id="GO:0048468">
    <property type="term" value="P:cell development"/>
    <property type="evidence" value="ECO:0007669"/>
    <property type="project" value="UniProtKB-ARBA"/>
</dbReference>
<keyword evidence="5" id="KW-0677">Repeat</keyword>
<dbReference type="SUPFAM" id="SSF69318">
    <property type="entry name" value="Integrin alpha N-terminal domain"/>
    <property type="match status" value="1"/>
</dbReference>
<dbReference type="GO" id="GO:0007157">
    <property type="term" value="P:heterophilic cell-cell adhesion via plasma membrane cell adhesion molecules"/>
    <property type="evidence" value="ECO:0007669"/>
    <property type="project" value="UniProtKB-ARBA"/>
</dbReference>
<keyword evidence="9 13" id="KW-0472">Membrane</keyword>
<dbReference type="Gene3D" id="1.20.5.930">
    <property type="entry name" value="Bicelle-embedded integrin alpha(iib) transmembrane segment"/>
    <property type="match status" value="1"/>
</dbReference>
<dbReference type="Pfam" id="PF08441">
    <property type="entry name" value="Integrin_A_Ig_1"/>
    <property type="match status" value="1"/>
</dbReference>
<evidence type="ECO:0000256" key="3">
    <source>
        <dbReference type="ARBA" id="ARBA00022692"/>
    </source>
</evidence>
<evidence type="ECO:0000256" key="8">
    <source>
        <dbReference type="ARBA" id="ARBA00023037"/>
    </source>
</evidence>
<feature type="repeat" description="FG-GAP" evidence="12">
    <location>
        <begin position="340"/>
        <end position="398"/>
    </location>
</feature>
<evidence type="ECO:0000259" key="15">
    <source>
        <dbReference type="Pfam" id="PF20805"/>
    </source>
</evidence>
<dbReference type="GO" id="GO:0033627">
    <property type="term" value="P:cell adhesion mediated by integrin"/>
    <property type="evidence" value="ECO:0007669"/>
    <property type="project" value="TreeGrafter"/>
</dbReference>
<dbReference type="Gene3D" id="2.60.40.1460">
    <property type="entry name" value="Integrin domains. Chain A, domain 2"/>
    <property type="match status" value="1"/>
</dbReference>
<keyword evidence="11" id="KW-0325">Glycoprotein</keyword>
<evidence type="ECO:0000256" key="9">
    <source>
        <dbReference type="ARBA" id="ARBA00023136"/>
    </source>
</evidence>
<dbReference type="GO" id="GO:0007229">
    <property type="term" value="P:integrin-mediated signaling pathway"/>
    <property type="evidence" value="ECO:0007669"/>
    <property type="project" value="UniProtKB-KW"/>
</dbReference>
<evidence type="ECO:0000256" key="11">
    <source>
        <dbReference type="ARBA" id="ARBA00023180"/>
    </source>
</evidence>